<keyword evidence="2" id="KW-1133">Transmembrane helix</keyword>
<dbReference type="RefSeq" id="WP_381218520.1">
    <property type="nucleotide sequence ID" value="NZ_JBHSPC010000105.1"/>
</dbReference>
<proteinExistence type="predicted"/>
<keyword evidence="2" id="KW-0812">Transmembrane</keyword>
<feature type="compositionally biased region" description="Polar residues" evidence="1">
    <location>
        <begin position="102"/>
        <end position="112"/>
    </location>
</feature>
<sequence>MRIEGLAHTDGLRPAEDIGDVLLVLGEDLHGEVDDRAGEALRRVRPGLRPGPQGGTKTRPRASRAKATSHGSPASGPGSAVIGKTIRSATSTSSAGIRGSAPANSRAASTSPPRMARRWLKALMAASGIIGASGVVVSGMTAPHIRAASLLAAAS</sequence>
<gene>
    <name evidence="3" type="ORF">ACFP2V_30435</name>
</gene>
<keyword evidence="2" id="KW-0472">Membrane</keyword>
<feature type="region of interest" description="Disordered" evidence="1">
    <location>
        <begin position="37"/>
        <end position="113"/>
    </location>
</feature>
<organism evidence="3 4">
    <name type="scientific">Streptomyces incanus</name>
    <dbReference type="NCBI Taxonomy" id="887453"/>
    <lineage>
        <taxon>Bacteria</taxon>
        <taxon>Bacillati</taxon>
        <taxon>Actinomycetota</taxon>
        <taxon>Actinomycetes</taxon>
        <taxon>Kitasatosporales</taxon>
        <taxon>Streptomycetaceae</taxon>
        <taxon>Streptomyces</taxon>
    </lineage>
</organism>
<reference evidence="4" key="1">
    <citation type="journal article" date="2019" name="Int. J. Syst. Evol. Microbiol.">
        <title>The Global Catalogue of Microorganisms (GCM) 10K type strain sequencing project: providing services to taxonomists for standard genome sequencing and annotation.</title>
        <authorList>
            <consortium name="The Broad Institute Genomics Platform"/>
            <consortium name="The Broad Institute Genome Sequencing Center for Infectious Disease"/>
            <person name="Wu L."/>
            <person name="Ma J."/>
        </authorList>
    </citation>
    <scope>NUCLEOTIDE SEQUENCE [LARGE SCALE GENOMIC DNA]</scope>
    <source>
        <strain evidence="4">JCM 13852</strain>
    </source>
</reference>
<comment type="caution">
    <text evidence="3">The sequence shown here is derived from an EMBL/GenBank/DDBJ whole genome shotgun (WGS) entry which is preliminary data.</text>
</comment>
<evidence type="ECO:0000313" key="4">
    <source>
        <dbReference type="Proteomes" id="UP001596183"/>
    </source>
</evidence>
<accession>A0ABW0XX75</accession>
<dbReference type="EMBL" id="JBHSPC010000105">
    <property type="protein sequence ID" value="MFC5674237.1"/>
    <property type="molecule type" value="Genomic_DNA"/>
</dbReference>
<evidence type="ECO:0000313" key="3">
    <source>
        <dbReference type="EMBL" id="MFC5674237.1"/>
    </source>
</evidence>
<feature type="transmembrane region" description="Helical" evidence="2">
    <location>
        <begin position="122"/>
        <end position="142"/>
    </location>
</feature>
<dbReference type="Proteomes" id="UP001596183">
    <property type="component" value="Unassembled WGS sequence"/>
</dbReference>
<protein>
    <submittedName>
        <fullName evidence="3">Uncharacterized protein</fullName>
    </submittedName>
</protein>
<evidence type="ECO:0000256" key="1">
    <source>
        <dbReference type="SAM" id="MobiDB-lite"/>
    </source>
</evidence>
<name>A0ABW0XX75_9ACTN</name>
<evidence type="ECO:0000256" key="2">
    <source>
        <dbReference type="SAM" id="Phobius"/>
    </source>
</evidence>
<keyword evidence="4" id="KW-1185">Reference proteome</keyword>
<feature type="compositionally biased region" description="Low complexity" evidence="1">
    <location>
        <begin position="71"/>
        <end position="80"/>
    </location>
</feature>